<dbReference type="GO" id="GO:0005576">
    <property type="term" value="C:extracellular region"/>
    <property type="evidence" value="ECO:0007669"/>
    <property type="project" value="UniProtKB-SubCell"/>
</dbReference>
<keyword evidence="16" id="KW-0865">Zymogen</keyword>
<keyword evidence="15" id="KW-0482">Metalloprotease</keyword>
<keyword evidence="6" id="KW-0964">Secreted</keyword>
<evidence type="ECO:0000256" key="20">
    <source>
        <dbReference type="ARBA" id="ARBA00033328"/>
    </source>
</evidence>
<keyword evidence="11" id="KW-0378">Hydrolase</keyword>
<keyword evidence="14" id="KW-0333">Golgi apparatus</keyword>
<evidence type="ECO:0000256" key="7">
    <source>
        <dbReference type="ARBA" id="ARBA00022645"/>
    </source>
</evidence>
<keyword evidence="8" id="KW-0645">Protease</keyword>
<dbReference type="Gene3D" id="3.40.630.10">
    <property type="entry name" value="Zn peptidases"/>
    <property type="match status" value="1"/>
</dbReference>
<dbReference type="EMBL" id="BMPF01000002">
    <property type="protein sequence ID" value="GGL30197.1"/>
    <property type="molecule type" value="Genomic_DNA"/>
</dbReference>
<organism evidence="23 24">
    <name type="scientific">Halarchaeum grantii</name>
    <dbReference type="NCBI Taxonomy" id="1193105"/>
    <lineage>
        <taxon>Archaea</taxon>
        <taxon>Methanobacteriati</taxon>
        <taxon>Methanobacteriota</taxon>
        <taxon>Stenosarchaea group</taxon>
        <taxon>Halobacteria</taxon>
        <taxon>Halobacteriales</taxon>
        <taxon>Halobacteriaceae</taxon>
    </lineage>
</organism>
<keyword evidence="12" id="KW-0256">Endoplasmic reticulum</keyword>
<keyword evidence="17" id="KW-0325">Glycoprotein</keyword>
<name>A0A830EU79_9EURY</name>
<accession>A0A830EU79</accession>
<dbReference type="GO" id="GO:0046872">
    <property type="term" value="F:metal ion binding"/>
    <property type="evidence" value="ECO:0007669"/>
    <property type="project" value="UniProtKB-KW"/>
</dbReference>
<evidence type="ECO:0000259" key="22">
    <source>
        <dbReference type="Pfam" id="PF04389"/>
    </source>
</evidence>
<evidence type="ECO:0000256" key="11">
    <source>
        <dbReference type="ARBA" id="ARBA00022801"/>
    </source>
</evidence>
<dbReference type="InterPro" id="IPR039866">
    <property type="entry name" value="CPQ"/>
</dbReference>
<evidence type="ECO:0000256" key="19">
    <source>
        <dbReference type="ARBA" id="ARBA00025833"/>
    </source>
</evidence>
<evidence type="ECO:0000259" key="21">
    <source>
        <dbReference type="Pfam" id="PF02225"/>
    </source>
</evidence>
<dbReference type="OrthoDB" id="18376at2157"/>
<dbReference type="CDD" id="cd04819">
    <property type="entry name" value="PA_2"/>
    <property type="match status" value="1"/>
</dbReference>
<keyword evidence="10" id="KW-0732">Signal</keyword>
<evidence type="ECO:0000256" key="14">
    <source>
        <dbReference type="ARBA" id="ARBA00023034"/>
    </source>
</evidence>
<comment type="subunit">
    <text evidence="19">Homodimer. The monomeric form is inactive while the homodimer is active.</text>
</comment>
<feature type="domain" description="Peptidase M28" evidence="22">
    <location>
        <begin position="208"/>
        <end position="392"/>
    </location>
</feature>
<feature type="domain" description="PA" evidence="21">
    <location>
        <begin position="90"/>
        <end position="184"/>
    </location>
</feature>
<dbReference type="GO" id="GO:0004180">
    <property type="term" value="F:carboxypeptidase activity"/>
    <property type="evidence" value="ECO:0007669"/>
    <property type="project" value="UniProtKB-KW"/>
</dbReference>
<dbReference type="Pfam" id="PF04389">
    <property type="entry name" value="Peptidase_M28"/>
    <property type="match status" value="1"/>
</dbReference>
<sequence length="433" mass="45435">MTEWIGETVTSETGWNHLETLVDIGNRMAGSDGERAAAVATRDALAEHARNARLEEFGIQGWERGDSRLTAGDAEQGCIALPRSPSGEASGELVDLGYGLPEEFAGRDLSGTVVMVSSDVPDHYERVVHRREKYYHAVEAGAAGFVFANHYPGGLAPTGSVGTEESPVGDVPAVGVSKEVGARLSRRFDGEAVTVSVDASLADATSQNVHAELGPDTAEELLVTAHVDAHDISEGAVDNGAGTAMVVELARVLAAREAELDVRVRFVVFGAEEVGLVGSAHDAAERDTDAVRAVLNLDGIAAARTLAFTTNGFDALTDAANAVGERLGHPVVTNPELGPHSDHWEYVVHGVPAYMVSSDTGDAGRGWAHTAADTLDKLEKRTFREQAVLLAELAVDLADAGFGVAHAAPEDVAAACEAQDLAEGMRVTGDWPF</sequence>
<dbReference type="InterPro" id="IPR007484">
    <property type="entry name" value="Peptidase_M28"/>
</dbReference>
<evidence type="ECO:0000256" key="6">
    <source>
        <dbReference type="ARBA" id="ARBA00022525"/>
    </source>
</evidence>
<evidence type="ECO:0000313" key="23">
    <source>
        <dbReference type="EMBL" id="GGL30197.1"/>
    </source>
</evidence>
<keyword evidence="24" id="KW-1185">Reference proteome</keyword>
<dbReference type="AlphaFoldDB" id="A0A830EU79"/>
<evidence type="ECO:0000256" key="17">
    <source>
        <dbReference type="ARBA" id="ARBA00023180"/>
    </source>
</evidence>
<evidence type="ECO:0000256" key="8">
    <source>
        <dbReference type="ARBA" id="ARBA00022670"/>
    </source>
</evidence>
<comment type="caution">
    <text evidence="23">The sequence shown here is derived from an EMBL/GenBank/DDBJ whole genome shotgun (WGS) entry which is preliminary data.</text>
</comment>
<keyword evidence="7" id="KW-0121">Carboxypeptidase</keyword>
<dbReference type="GO" id="GO:0070573">
    <property type="term" value="F:metallodipeptidase activity"/>
    <property type="evidence" value="ECO:0007669"/>
    <property type="project" value="InterPro"/>
</dbReference>
<dbReference type="SUPFAM" id="SSF52025">
    <property type="entry name" value="PA domain"/>
    <property type="match status" value="1"/>
</dbReference>
<evidence type="ECO:0000256" key="18">
    <source>
        <dbReference type="ARBA" id="ARBA00023228"/>
    </source>
</evidence>
<keyword evidence="9" id="KW-0479">Metal-binding</keyword>
<dbReference type="PANTHER" id="PTHR12053:SF3">
    <property type="entry name" value="CARBOXYPEPTIDASE Q"/>
    <property type="match status" value="1"/>
</dbReference>
<evidence type="ECO:0000256" key="2">
    <source>
        <dbReference type="ARBA" id="ARBA00004371"/>
    </source>
</evidence>
<dbReference type="PANTHER" id="PTHR12053">
    <property type="entry name" value="PROTEASE FAMILY M28 PLASMA GLUTAMATE CARBOXYPEPTIDASE-RELATED"/>
    <property type="match status" value="1"/>
</dbReference>
<protein>
    <recommendedName>
        <fullName evidence="5">Carboxypeptidase Q</fullName>
    </recommendedName>
    <alternativeName>
        <fullName evidence="20">Plasma glutamate carboxypeptidase</fullName>
    </alternativeName>
</protein>
<dbReference type="SUPFAM" id="SSF53187">
    <property type="entry name" value="Zn-dependent exopeptidases"/>
    <property type="match status" value="1"/>
</dbReference>
<evidence type="ECO:0000256" key="4">
    <source>
        <dbReference type="ARBA" id="ARBA00004613"/>
    </source>
</evidence>
<gene>
    <name evidence="23" type="ORF">GCM10009037_12340</name>
</gene>
<evidence type="ECO:0000256" key="3">
    <source>
        <dbReference type="ARBA" id="ARBA00004555"/>
    </source>
</evidence>
<dbReference type="InterPro" id="IPR046450">
    <property type="entry name" value="PA_dom_sf"/>
</dbReference>
<dbReference type="GO" id="GO:0006508">
    <property type="term" value="P:proteolysis"/>
    <property type="evidence" value="ECO:0007669"/>
    <property type="project" value="UniProtKB-KW"/>
</dbReference>
<dbReference type="InterPro" id="IPR003137">
    <property type="entry name" value="PA_domain"/>
</dbReference>
<proteinExistence type="predicted"/>
<dbReference type="Gene3D" id="3.50.30.30">
    <property type="match status" value="1"/>
</dbReference>
<evidence type="ECO:0000256" key="9">
    <source>
        <dbReference type="ARBA" id="ARBA00022723"/>
    </source>
</evidence>
<evidence type="ECO:0000256" key="15">
    <source>
        <dbReference type="ARBA" id="ARBA00023049"/>
    </source>
</evidence>
<comment type="subcellular location">
    <subcellularLocation>
        <location evidence="1">Endoplasmic reticulum</location>
    </subcellularLocation>
    <subcellularLocation>
        <location evidence="3">Golgi apparatus</location>
    </subcellularLocation>
    <subcellularLocation>
        <location evidence="2">Lysosome</location>
    </subcellularLocation>
    <subcellularLocation>
        <location evidence="4">Secreted</location>
    </subcellularLocation>
</comment>
<evidence type="ECO:0000256" key="13">
    <source>
        <dbReference type="ARBA" id="ARBA00022833"/>
    </source>
</evidence>
<dbReference type="GO" id="GO:0005764">
    <property type="term" value="C:lysosome"/>
    <property type="evidence" value="ECO:0007669"/>
    <property type="project" value="UniProtKB-SubCell"/>
</dbReference>
<evidence type="ECO:0000313" key="24">
    <source>
        <dbReference type="Proteomes" id="UP000628840"/>
    </source>
</evidence>
<evidence type="ECO:0000256" key="5">
    <source>
        <dbReference type="ARBA" id="ARBA00014116"/>
    </source>
</evidence>
<evidence type="ECO:0000256" key="10">
    <source>
        <dbReference type="ARBA" id="ARBA00022729"/>
    </source>
</evidence>
<dbReference type="Proteomes" id="UP000628840">
    <property type="component" value="Unassembled WGS sequence"/>
</dbReference>
<evidence type="ECO:0000256" key="16">
    <source>
        <dbReference type="ARBA" id="ARBA00023145"/>
    </source>
</evidence>
<dbReference type="RefSeq" id="WP_188880390.1">
    <property type="nucleotide sequence ID" value="NZ_BMPF01000002.1"/>
</dbReference>
<dbReference type="Pfam" id="PF02225">
    <property type="entry name" value="PA"/>
    <property type="match status" value="1"/>
</dbReference>
<keyword evidence="13" id="KW-0862">Zinc</keyword>
<keyword evidence="18" id="KW-0458">Lysosome</keyword>
<evidence type="ECO:0000256" key="1">
    <source>
        <dbReference type="ARBA" id="ARBA00004240"/>
    </source>
</evidence>
<evidence type="ECO:0000256" key="12">
    <source>
        <dbReference type="ARBA" id="ARBA00022824"/>
    </source>
</evidence>
<reference evidence="23 24" key="1">
    <citation type="journal article" date="2019" name="Int. J. Syst. Evol. Microbiol.">
        <title>The Global Catalogue of Microorganisms (GCM) 10K type strain sequencing project: providing services to taxonomists for standard genome sequencing and annotation.</title>
        <authorList>
            <consortium name="The Broad Institute Genomics Platform"/>
            <consortium name="The Broad Institute Genome Sequencing Center for Infectious Disease"/>
            <person name="Wu L."/>
            <person name="Ma J."/>
        </authorList>
    </citation>
    <scope>NUCLEOTIDE SEQUENCE [LARGE SCALE GENOMIC DNA]</scope>
    <source>
        <strain evidence="23 24">JCM 19585</strain>
    </source>
</reference>